<protein>
    <submittedName>
        <fullName evidence="1">Uncharacterized protein</fullName>
    </submittedName>
</protein>
<dbReference type="EMBL" id="JARJCM010000105">
    <property type="protein sequence ID" value="KAJ7029050.1"/>
    <property type="molecule type" value="Genomic_DNA"/>
</dbReference>
<comment type="caution">
    <text evidence="1">The sequence shown here is derived from an EMBL/GenBank/DDBJ whole genome shotgun (WGS) entry which is preliminary data.</text>
</comment>
<organism evidence="1 2">
    <name type="scientific">Mycena alexandri</name>
    <dbReference type="NCBI Taxonomy" id="1745969"/>
    <lineage>
        <taxon>Eukaryota</taxon>
        <taxon>Fungi</taxon>
        <taxon>Dikarya</taxon>
        <taxon>Basidiomycota</taxon>
        <taxon>Agaricomycotina</taxon>
        <taxon>Agaricomycetes</taxon>
        <taxon>Agaricomycetidae</taxon>
        <taxon>Agaricales</taxon>
        <taxon>Marasmiineae</taxon>
        <taxon>Mycenaceae</taxon>
        <taxon>Mycena</taxon>
    </lineage>
</organism>
<gene>
    <name evidence="1" type="ORF">C8F04DRAFT_46273</name>
</gene>
<evidence type="ECO:0000313" key="1">
    <source>
        <dbReference type="EMBL" id="KAJ7029050.1"/>
    </source>
</evidence>
<dbReference type="AlphaFoldDB" id="A0AAD6SMK5"/>
<reference evidence="1" key="1">
    <citation type="submission" date="2023-03" db="EMBL/GenBank/DDBJ databases">
        <title>Massive genome expansion in bonnet fungi (Mycena s.s.) driven by repeated elements and novel gene families across ecological guilds.</title>
        <authorList>
            <consortium name="Lawrence Berkeley National Laboratory"/>
            <person name="Harder C.B."/>
            <person name="Miyauchi S."/>
            <person name="Viragh M."/>
            <person name="Kuo A."/>
            <person name="Thoen E."/>
            <person name="Andreopoulos B."/>
            <person name="Lu D."/>
            <person name="Skrede I."/>
            <person name="Drula E."/>
            <person name="Henrissat B."/>
            <person name="Morin E."/>
            <person name="Kohler A."/>
            <person name="Barry K."/>
            <person name="LaButti K."/>
            <person name="Morin E."/>
            <person name="Salamov A."/>
            <person name="Lipzen A."/>
            <person name="Mereny Z."/>
            <person name="Hegedus B."/>
            <person name="Baldrian P."/>
            <person name="Stursova M."/>
            <person name="Weitz H."/>
            <person name="Taylor A."/>
            <person name="Grigoriev I.V."/>
            <person name="Nagy L.G."/>
            <person name="Martin F."/>
            <person name="Kauserud H."/>
        </authorList>
    </citation>
    <scope>NUCLEOTIDE SEQUENCE</scope>
    <source>
        <strain evidence="1">CBHHK200</strain>
    </source>
</reference>
<proteinExistence type="predicted"/>
<accession>A0AAD6SMK5</accession>
<keyword evidence="2" id="KW-1185">Reference proteome</keyword>
<name>A0AAD6SMK5_9AGAR</name>
<evidence type="ECO:0000313" key="2">
    <source>
        <dbReference type="Proteomes" id="UP001218188"/>
    </source>
</evidence>
<dbReference type="Proteomes" id="UP001218188">
    <property type="component" value="Unassembled WGS sequence"/>
</dbReference>
<sequence length="164" mass="17804">MGRRLRSAFVRWREFALFRFLGGGGGGTTANVVLDAEGSCTLSLVSPPRWDTRACGPRVCPCLPPNWSFRIAPGVGWVRTLAVAMLARFSSIGLATAGHRSCVYQTSSAKCAPGLPRIWSLGFLGEGDEQTISYLTPRVAVPWPFCHHRPSIPGHGLLKILLRS</sequence>